<name>A0AAJ0BS09_9PEZI</name>
<feature type="region of interest" description="Disordered" evidence="1">
    <location>
        <begin position="111"/>
        <end position="162"/>
    </location>
</feature>
<keyword evidence="3" id="KW-1185">Reference proteome</keyword>
<dbReference type="EMBL" id="MU839039">
    <property type="protein sequence ID" value="KAK1762318.1"/>
    <property type="molecule type" value="Genomic_DNA"/>
</dbReference>
<gene>
    <name evidence="2" type="ORF">QBC33DRAFT_552282</name>
</gene>
<protein>
    <submittedName>
        <fullName evidence="2">Uncharacterized protein</fullName>
    </submittedName>
</protein>
<sequence>MATPEILAIPCKLDAFVFNAAVCGGTSTHPNDDNNKNLAKIAPLSQPNYTFLRFERTMVQNDILNFTDLHKTGPAPFNPRFTDLGTGLPHTQRQGVYLHWIVPRPYRTGSTISQDQKVESNAREQAGFKPKTRAPKGDVGDVGDDDAPPIPADTTAPDFNPAPPRWLVIRKVEKSDPPNVLPEVDAWVVESDRRHNLDDIPTKPDIDLQVDFSPYIRGGTAENLDGTAIDQQAEVFIGYKESASTWTESYNPKQPSDKQPGRVDLNLLNSSNQLFPDYQPHNSNVFSIIDTLQYGTDKKGNPLVVSTATISYYVLGWHSSDQQDPFGTLDPNGTVTRGQRLAALNMVLDQADATTADGVKDWLDSKDPTRVLCHGAMYNVLWDGGSKPPIVPADNFFKTLNSDMPVSVGTTPMDSLLTYIKSHVSPNVVYGDPIQQVEQDLLRIQKLLHAHDDGVEGQAEADDIVYNWNFSSTSGGNHYFLASSDGGSGDKGRPTAPSPTDIRNLATLNNCQRYLDGLNRQLELLRWGMFAFWWQYMTDLQPTTTPDQVKAKSDKIMAIMAQIMVATNAVEAAKILIPGGLAQMGVLPPYYQARDPTMLVAGIESGWPWDYLNQLQSRVDTQLYYAPAVVPEMDPAWTSFCNTILPKLDPAVQGAALSLVGEFLALDPDTVAPPPPPAQAGYEAPLYHDLDKKHALPDGKAPWRDRWEQSQAWFPLFLEWEAEYTHIPLEVTDPLWTLDQRGAWPNDPVKLRYGITPGVELADINPPLSDKRTVSGRVLILPQPELNLQTIVTQILANLPEGYLTPEQARELKDNLHELAFLSSPLSGFTDHLLTRVQGNHIKPTVRDSSAGTVKPFAAAIDVGKSVGFDKPQLTMMGINTDLLPYGTLVSYLDDNYCPFKPATHGQFRFTALNVIDKFGQAITAIDPTPMPVDQGPPPLYPCISEYYVPQSSSKDAEVANTVVQDKPGLCQYVQLPPAINQPARLNSTFVDYLPADPARKTAEGWQALTEWDDPVWGWVVPNYADSGIQLFLPDGTFFREIRLGGPNGATESGAWLPFDKPTSDVSKDPNVHQLQLLADKLADKDYLHSFIAMVNTSMGTSAPPPTAYSEFLSALIGKPLALVKVGFSLELATDQLSNTSTILGPPTNPEMPLLPSKDDPDNHYRFQMQLGDPSRMYDGLIAYLLPSAKPTVGDALDLSMLYTHFVPKPPKKGDPPTPPTPNLTEIAEPNYPLLSPFWIDPMDTTIVSAKDPSAVYAAKWTAHLQPFGALVDPFTALHAYTGILPTSPTQLPTWTWQTAFARMTAFFHMGPLLATTDAPPYTPTYALGPDDYDVKDDNKVLPGSGLGIPAMQTGQWAWLQPYDRPGPVGVGEGETGFMAMDMAAVDQRPRFEPAPYTALEGYMQLRRPIGGDVPGAPSPPPTPPTPPPTGGAARRRRGR</sequence>
<feature type="compositionally biased region" description="Pro residues" evidence="1">
    <location>
        <begin position="1417"/>
        <end position="1430"/>
    </location>
</feature>
<reference evidence="2" key="1">
    <citation type="submission" date="2023-06" db="EMBL/GenBank/DDBJ databases">
        <title>Genome-scale phylogeny and comparative genomics of the fungal order Sordariales.</title>
        <authorList>
            <consortium name="Lawrence Berkeley National Laboratory"/>
            <person name="Hensen N."/>
            <person name="Bonometti L."/>
            <person name="Westerberg I."/>
            <person name="Brannstrom I.O."/>
            <person name="Guillou S."/>
            <person name="Cros-Aarteil S."/>
            <person name="Calhoun S."/>
            <person name="Haridas S."/>
            <person name="Kuo A."/>
            <person name="Mondo S."/>
            <person name="Pangilinan J."/>
            <person name="Riley R."/>
            <person name="Labutti K."/>
            <person name="Andreopoulos B."/>
            <person name="Lipzen A."/>
            <person name="Chen C."/>
            <person name="Yanf M."/>
            <person name="Daum C."/>
            <person name="Ng V."/>
            <person name="Clum A."/>
            <person name="Steindorff A."/>
            <person name="Ohm R."/>
            <person name="Martin F."/>
            <person name="Silar P."/>
            <person name="Natvig D."/>
            <person name="Lalanne C."/>
            <person name="Gautier V."/>
            <person name="Ament-Velasquez S.L."/>
            <person name="Kruys A."/>
            <person name="Hutchinson M.I."/>
            <person name="Powell A.J."/>
            <person name="Barry K."/>
            <person name="Miller A.N."/>
            <person name="Grigoriev I.V."/>
            <person name="Debuchy R."/>
            <person name="Gladieux P."/>
            <person name="Thoren M.H."/>
            <person name="Johannesson H."/>
        </authorList>
    </citation>
    <scope>NUCLEOTIDE SEQUENCE</scope>
    <source>
        <strain evidence="2">8032-3</strain>
    </source>
</reference>
<feature type="region of interest" description="Disordered" evidence="1">
    <location>
        <begin position="1406"/>
        <end position="1440"/>
    </location>
</feature>
<accession>A0AAJ0BS09</accession>
<dbReference type="GeneID" id="85312482"/>
<proteinExistence type="predicted"/>
<organism evidence="2 3">
    <name type="scientific">Phialemonium atrogriseum</name>
    <dbReference type="NCBI Taxonomy" id="1093897"/>
    <lineage>
        <taxon>Eukaryota</taxon>
        <taxon>Fungi</taxon>
        <taxon>Dikarya</taxon>
        <taxon>Ascomycota</taxon>
        <taxon>Pezizomycotina</taxon>
        <taxon>Sordariomycetes</taxon>
        <taxon>Sordariomycetidae</taxon>
        <taxon>Cephalothecales</taxon>
        <taxon>Cephalothecaceae</taxon>
        <taxon>Phialemonium</taxon>
    </lineage>
</organism>
<evidence type="ECO:0000256" key="1">
    <source>
        <dbReference type="SAM" id="MobiDB-lite"/>
    </source>
</evidence>
<dbReference type="Proteomes" id="UP001244011">
    <property type="component" value="Unassembled WGS sequence"/>
</dbReference>
<evidence type="ECO:0000313" key="2">
    <source>
        <dbReference type="EMBL" id="KAK1762318.1"/>
    </source>
</evidence>
<evidence type="ECO:0000313" key="3">
    <source>
        <dbReference type="Proteomes" id="UP001244011"/>
    </source>
</evidence>
<dbReference type="RefSeq" id="XP_060278531.1">
    <property type="nucleotide sequence ID" value="XM_060429295.1"/>
</dbReference>
<comment type="caution">
    <text evidence="2">The sequence shown here is derived from an EMBL/GenBank/DDBJ whole genome shotgun (WGS) entry which is preliminary data.</text>
</comment>